<evidence type="ECO:0000259" key="2">
    <source>
        <dbReference type="Pfam" id="PF02517"/>
    </source>
</evidence>
<protein>
    <recommendedName>
        <fullName evidence="2">CAAX prenyl protease 2/Lysostaphin resistance protein A-like domain-containing protein</fullName>
    </recommendedName>
</protein>
<dbReference type="OrthoDB" id="1523022at2"/>
<dbReference type="STRING" id="930131.SAMN05216389_102278"/>
<dbReference type="GO" id="GO:0080120">
    <property type="term" value="P:CAAX-box protein maturation"/>
    <property type="evidence" value="ECO:0007669"/>
    <property type="project" value="UniProtKB-ARBA"/>
</dbReference>
<evidence type="ECO:0000256" key="1">
    <source>
        <dbReference type="SAM" id="Phobius"/>
    </source>
</evidence>
<feature type="transmembrane region" description="Helical" evidence="1">
    <location>
        <begin position="144"/>
        <end position="160"/>
    </location>
</feature>
<feature type="transmembrane region" description="Helical" evidence="1">
    <location>
        <begin position="117"/>
        <end position="137"/>
    </location>
</feature>
<dbReference type="InterPro" id="IPR003675">
    <property type="entry name" value="Rce1/LyrA-like_dom"/>
</dbReference>
<dbReference type="EMBL" id="FOHE01000002">
    <property type="protein sequence ID" value="SES81216.1"/>
    <property type="molecule type" value="Genomic_DNA"/>
</dbReference>
<feature type="transmembrane region" description="Helical" evidence="1">
    <location>
        <begin position="55"/>
        <end position="74"/>
    </location>
</feature>
<dbReference type="RefSeq" id="WP_090866951.1">
    <property type="nucleotide sequence ID" value="NZ_FOHE01000002.1"/>
</dbReference>
<accession>A0A1H9ZHZ2</accession>
<feature type="transmembrane region" description="Helical" evidence="1">
    <location>
        <begin position="95"/>
        <end position="111"/>
    </location>
</feature>
<keyword evidence="4" id="KW-1185">Reference proteome</keyword>
<dbReference type="GO" id="GO:0004175">
    <property type="term" value="F:endopeptidase activity"/>
    <property type="evidence" value="ECO:0007669"/>
    <property type="project" value="UniProtKB-ARBA"/>
</dbReference>
<organism evidence="3 4">
    <name type="scientific">Oceanobacillus limi</name>
    <dbReference type="NCBI Taxonomy" id="930131"/>
    <lineage>
        <taxon>Bacteria</taxon>
        <taxon>Bacillati</taxon>
        <taxon>Bacillota</taxon>
        <taxon>Bacilli</taxon>
        <taxon>Bacillales</taxon>
        <taxon>Bacillaceae</taxon>
        <taxon>Oceanobacillus</taxon>
    </lineage>
</organism>
<feature type="transmembrane region" description="Helical" evidence="1">
    <location>
        <begin position="166"/>
        <end position="186"/>
    </location>
</feature>
<dbReference type="PANTHER" id="PTHR43592:SF15">
    <property type="entry name" value="CAAX AMINO TERMINAL PROTEASE FAMILY PROTEIN"/>
    <property type="match status" value="1"/>
</dbReference>
<feature type="domain" description="CAAX prenyl protease 2/Lysostaphin resistance protein A-like" evidence="2">
    <location>
        <begin position="97"/>
        <end position="179"/>
    </location>
</feature>
<feature type="transmembrane region" description="Helical" evidence="1">
    <location>
        <begin position="20"/>
        <end position="40"/>
    </location>
</feature>
<proteinExistence type="predicted"/>
<evidence type="ECO:0000313" key="4">
    <source>
        <dbReference type="Proteomes" id="UP000198618"/>
    </source>
</evidence>
<dbReference type="Pfam" id="PF02517">
    <property type="entry name" value="Rce1-like"/>
    <property type="match status" value="1"/>
</dbReference>
<dbReference type="Proteomes" id="UP000198618">
    <property type="component" value="Unassembled WGS sequence"/>
</dbReference>
<dbReference type="PANTHER" id="PTHR43592">
    <property type="entry name" value="CAAX AMINO TERMINAL PROTEASE"/>
    <property type="match status" value="1"/>
</dbReference>
<dbReference type="AlphaFoldDB" id="A0A1H9ZHZ2"/>
<keyword evidence="1" id="KW-0472">Membrane</keyword>
<keyword evidence="1" id="KW-1133">Transmembrane helix</keyword>
<sequence length="194" mass="22287">MQQNELMEQISNKDLKKSLILSQILFIGLALLLSLFLFSSFTDWFRYVEFDLTEIIYYGILSGFLVVIIDLILVKALPSKHYDDGGINKRIFSSLSYIEIIYVTFLIAVAEELLFRGVLQTVFGYMLASTIFAVVHFRYLNKPVLFVSIVVLSFFIGYIFELTENLLVTITTHFLIDFLLGVVIRYRYGGGSSR</sequence>
<reference evidence="3 4" key="1">
    <citation type="submission" date="2016-10" db="EMBL/GenBank/DDBJ databases">
        <authorList>
            <person name="de Groot N.N."/>
        </authorList>
    </citation>
    <scope>NUCLEOTIDE SEQUENCE [LARGE SCALE GENOMIC DNA]</scope>
    <source>
        <strain evidence="3 4">IBRC-M 10780</strain>
    </source>
</reference>
<name>A0A1H9ZHZ2_9BACI</name>
<evidence type="ECO:0000313" key="3">
    <source>
        <dbReference type="EMBL" id="SES81216.1"/>
    </source>
</evidence>
<gene>
    <name evidence="3" type="ORF">SAMN05216389_102278</name>
</gene>
<keyword evidence="1" id="KW-0812">Transmembrane</keyword>